<comment type="caution">
    <text evidence="9">The sequence shown here is derived from an EMBL/GenBank/DDBJ whole genome shotgun (WGS) entry which is preliminary data.</text>
</comment>
<dbReference type="InterPro" id="IPR000515">
    <property type="entry name" value="MetI-like"/>
</dbReference>
<dbReference type="PROSITE" id="PS50928">
    <property type="entry name" value="ABC_TM1"/>
    <property type="match status" value="1"/>
</dbReference>
<dbReference type="EMBL" id="NBXE01000019">
    <property type="protein sequence ID" value="RFA27398.1"/>
    <property type="molecule type" value="Genomic_DNA"/>
</dbReference>
<evidence type="ECO:0000256" key="6">
    <source>
        <dbReference type="ARBA" id="ARBA00023136"/>
    </source>
</evidence>
<dbReference type="RefSeq" id="WP_116418162.1">
    <property type="nucleotide sequence ID" value="NZ_NBXC01000014.1"/>
</dbReference>
<evidence type="ECO:0000256" key="7">
    <source>
        <dbReference type="RuleBase" id="RU363032"/>
    </source>
</evidence>
<name>A0A3E0WCF9_9MICO</name>
<reference evidence="9 10" key="1">
    <citation type="submission" date="2017-04" db="EMBL/GenBank/DDBJ databases">
        <title>Comparative genome analysis of Subtercola boreus.</title>
        <authorList>
            <person name="Cho Y.-J."/>
            <person name="Cho A."/>
            <person name="Kim O.-S."/>
            <person name="Lee J.-I."/>
        </authorList>
    </citation>
    <scope>NUCLEOTIDE SEQUENCE [LARGE SCALE GENOMIC DNA]</scope>
    <source>
        <strain evidence="9 10">P28004</strain>
    </source>
</reference>
<evidence type="ECO:0000313" key="9">
    <source>
        <dbReference type="EMBL" id="RFA27398.1"/>
    </source>
</evidence>
<dbReference type="Pfam" id="PF00528">
    <property type="entry name" value="BPD_transp_1"/>
    <property type="match status" value="1"/>
</dbReference>
<feature type="transmembrane region" description="Helical" evidence="7">
    <location>
        <begin position="114"/>
        <end position="135"/>
    </location>
</feature>
<dbReference type="PANTHER" id="PTHR43744">
    <property type="entry name" value="ABC TRANSPORTER PERMEASE PROTEIN MG189-RELATED-RELATED"/>
    <property type="match status" value="1"/>
</dbReference>
<dbReference type="CDD" id="cd06261">
    <property type="entry name" value="TM_PBP2"/>
    <property type="match status" value="1"/>
</dbReference>
<gene>
    <name evidence="9" type="ORF">B7R25_06530</name>
</gene>
<evidence type="ECO:0000256" key="5">
    <source>
        <dbReference type="ARBA" id="ARBA00022989"/>
    </source>
</evidence>
<keyword evidence="3" id="KW-1003">Cell membrane</keyword>
<organism evidence="9 10">
    <name type="scientific">Subtercola boreus</name>
    <dbReference type="NCBI Taxonomy" id="120213"/>
    <lineage>
        <taxon>Bacteria</taxon>
        <taxon>Bacillati</taxon>
        <taxon>Actinomycetota</taxon>
        <taxon>Actinomycetes</taxon>
        <taxon>Micrococcales</taxon>
        <taxon>Microbacteriaceae</taxon>
        <taxon>Subtercola</taxon>
    </lineage>
</organism>
<evidence type="ECO:0000259" key="8">
    <source>
        <dbReference type="PROSITE" id="PS50928"/>
    </source>
</evidence>
<feature type="transmembrane region" description="Helical" evidence="7">
    <location>
        <begin position="147"/>
        <end position="169"/>
    </location>
</feature>
<keyword evidence="5 7" id="KW-1133">Transmembrane helix</keyword>
<feature type="transmembrane region" description="Helical" evidence="7">
    <location>
        <begin position="285"/>
        <end position="302"/>
    </location>
</feature>
<keyword evidence="2 7" id="KW-0813">Transport</keyword>
<dbReference type="GO" id="GO:0005886">
    <property type="term" value="C:plasma membrane"/>
    <property type="evidence" value="ECO:0007669"/>
    <property type="project" value="UniProtKB-SubCell"/>
</dbReference>
<feature type="transmembrane region" description="Helical" evidence="7">
    <location>
        <begin position="50"/>
        <end position="68"/>
    </location>
</feature>
<proteinExistence type="inferred from homology"/>
<dbReference type="AlphaFoldDB" id="A0A3E0WCF9"/>
<dbReference type="PANTHER" id="PTHR43744:SF12">
    <property type="entry name" value="ABC TRANSPORTER PERMEASE PROTEIN MG189-RELATED"/>
    <property type="match status" value="1"/>
</dbReference>
<dbReference type="GO" id="GO:0055085">
    <property type="term" value="P:transmembrane transport"/>
    <property type="evidence" value="ECO:0007669"/>
    <property type="project" value="InterPro"/>
</dbReference>
<evidence type="ECO:0000256" key="2">
    <source>
        <dbReference type="ARBA" id="ARBA00022448"/>
    </source>
</evidence>
<sequence>MTATTPTARSLALAVTAEEVLKAPSSATPSGPGRRAGAARPGAALVAKSLLYALLVAIAVVYIFPFLINLATSFKTDAEAASSPLSLLPQTITTAAYERLFLNSDFPVWFKNSFVVTIFVTAGRVFFDSLAGYALARLRYRGRNVVFAALIAIMAVPNVVLLIPKFLVINQLGMYDSYSGMIIPLLADAAGIFIMKNFFESIPASVEEQAKIDGAGVFRTFWSIVLPMARPALITIIILSFQGSWNELSHFIISTQSPDLTTLTKGMASLASGQLSQGSQYPLKLAAAAIMTVPVAVVFFIFQRRILNASDGAVKE</sequence>
<evidence type="ECO:0000256" key="1">
    <source>
        <dbReference type="ARBA" id="ARBA00004651"/>
    </source>
</evidence>
<feature type="transmembrane region" description="Helical" evidence="7">
    <location>
        <begin position="181"/>
        <end position="199"/>
    </location>
</feature>
<keyword evidence="6 7" id="KW-0472">Membrane</keyword>
<evidence type="ECO:0000256" key="3">
    <source>
        <dbReference type="ARBA" id="ARBA00022475"/>
    </source>
</evidence>
<accession>A0A3E0WCF9</accession>
<comment type="similarity">
    <text evidence="7">Belongs to the binding-protein-dependent transport system permease family.</text>
</comment>
<feature type="domain" description="ABC transmembrane type-1" evidence="8">
    <location>
        <begin position="110"/>
        <end position="302"/>
    </location>
</feature>
<evidence type="ECO:0000256" key="4">
    <source>
        <dbReference type="ARBA" id="ARBA00022692"/>
    </source>
</evidence>
<dbReference type="OrthoDB" id="2063054at2"/>
<dbReference type="InterPro" id="IPR035906">
    <property type="entry name" value="MetI-like_sf"/>
</dbReference>
<protein>
    <submittedName>
        <fullName evidence="9">ABC transporter permease</fullName>
    </submittedName>
</protein>
<keyword evidence="4 7" id="KW-0812">Transmembrane</keyword>
<dbReference type="Gene3D" id="1.10.3720.10">
    <property type="entry name" value="MetI-like"/>
    <property type="match status" value="1"/>
</dbReference>
<dbReference type="SUPFAM" id="SSF161098">
    <property type="entry name" value="MetI-like"/>
    <property type="match status" value="1"/>
</dbReference>
<comment type="subcellular location">
    <subcellularLocation>
        <location evidence="1 7">Cell membrane</location>
        <topology evidence="1 7">Multi-pass membrane protein</topology>
    </subcellularLocation>
</comment>
<evidence type="ECO:0000313" key="10">
    <source>
        <dbReference type="Proteomes" id="UP000257080"/>
    </source>
</evidence>
<dbReference type="Proteomes" id="UP000257080">
    <property type="component" value="Unassembled WGS sequence"/>
</dbReference>
<feature type="transmembrane region" description="Helical" evidence="7">
    <location>
        <begin position="220"/>
        <end position="241"/>
    </location>
</feature>